<evidence type="ECO:0000256" key="3">
    <source>
        <dbReference type="PROSITE-ProRule" id="PRU00708"/>
    </source>
</evidence>
<dbReference type="FunFam" id="1.25.40.10:FF:000090">
    <property type="entry name" value="Pentatricopeptide repeat-containing protein, chloroplastic"/>
    <property type="match status" value="1"/>
</dbReference>
<feature type="repeat" description="PPR" evidence="3">
    <location>
        <begin position="324"/>
        <end position="359"/>
    </location>
</feature>
<dbReference type="Pfam" id="PF01535">
    <property type="entry name" value="PPR"/>
    <property type="match status" value="3"/>
</dbReference>
<keyword evidence="5" id="KW-1185">Reference proteome</keyword>
<feature type="repeat" description="PPR" evidence="3">
    <location>
        <begin position="563"/>
        <end position="597"/>
    </location>
</feature>
<evidence type="ECO:0000256" key="1">
    <source>
        <dbReference type="ARBA" id="ARBA00022737"/>
    </source>
</evidence>
<comment type="caution">
    <text evidence="4">The sequence shown here is derived from an EMBL/GenBank/DDBJ whole genome shotgun (WGS) entry which is preliminary data.</text>
</comment>
<dbReference type="PANTHER" id="PTHR47926:SF481">
    <property type="entry name" value="TETRATRICOPEPTIDE-LIKE HELICAL DOMAIN SUPERFAMILY"/>
    <property type="match status" value="1"/>
</dbReference>
<dbReference type="FunFam" id="1.25.40.10:FF:000412">
    <property type="entry name" value="Putative pentatricopeptide repeat-containing protein"/>
    <property type="match status" value="1"/>
</dbReference>
<dbReference type="PROSITE" id="PS51375">
    <property type="entry name" value="PPR"/>
    <property type="match status" value="6"/>
</dbReference>
<name>A0AAN7M803_TRANT</name>
<reference evidence="4 5" key="1">
    <citation type="journal article" date="2023" name="Hortic Res">
        <title>Pangenome of water caltrop reveals structural variations and asymmetric subgenome divergence after allopolyploidization.</title>
        <authorList>
            <person name="Zhang X."/>
            <person name="Chen Y."/>
            <person name="Wang L."/>
            <person name="Yuan Y."/>
            <person name="Fang M."/>
            <person name="Shi L."/>
            <person name="Lu R."/>
            <person name="Comes H.P."/>
            <person name="Ma Y."/>
            <person name="Chen Y."/>
            <person name="Huang G."/>
            <person name="Zhou Y."/>
            <person name="Zheng Z."/>
            <person name="Qiu Y."/>
        </authorList>
    </citation>
    <scope>NUCLEOTIDE SEQUENCE [LARGE SCALE GENOMIC DNA]</scope>
    <source>
        <strain evidence="4">F231</strain>
    </source>
</reference>
<evidence type="ECO:0000313" key="5">
    <source>
        <dbReference type="Proteomes" id="UP001346149"/>
    </source>
</evidence>
<dbReference type="Proteomes" id="UP001346149">
    <property type="component" value="Unassembled WGS sequence"/>
</dbReference>
<feature type="repeat" description="PPR" evidence="3">
    <location>
        <begin position="532"/>
        <end position="562"/>
    </location>
</feature>
<dbReference type="Pfam" id="PF13041">
    <property type="entry name" value="PPR_2"/>
    <property type="match status" value="3"/>
</dbReference>
<dbReference type="NCBIfam" id="TIGR00756">
    <property type="entry name" value="PPR"/>
    <property type="match status" value="5"/>
</dbReference>
<dbReference type="EMBL" id="JAXQNO010000001">
    <property type="protein sequence ID" value="KAK4804778.1"/>
    <property type="molecule type" value="Genomic_DNA"/>
</dbReference>
<dbReference type="InterPro" id="IPR046960">
    <property type="entry name" value="PPR_At4g14850-like_plant"/>
</dbReference>
<dbReference type="FunFam" id="1.25.40.10:FF:000361">
    <property type="entry name" value="Pentatricopeptide repeat-containing protein chloroplastic"/>
    <property type="match status" value="1"/>
</dbReference>
<keyword evidence="1" id="KW-0677">Repeat</keyword>
<dbReference type="AlphaFoldDB" id="A0AAN7M803"/>
<proteinExistence type="inferred from homology"/>
<feature type="repeat" description="PPR" evidence="3">
    <location>
        <begin position="219"/>
        <end position="253"/>
    </location>
</feature>
<dbReference type="Gene3D" id="1.25.40.10">
    <property type="entry name" value="Tetratricopeptide repeat domain"/>
    <property type="match status" value="6"/>
</dbReference>
<accession>A0AAN7M803</accession>
<dbReference type="InterPro" id="IPR011990">
    <property type="entry name" value="TPR-like_helical_dom_sf"/>
</dbReference>
<dbReference type="FunFam" id="1.25.40.10:FF:000381">
    <property type="entry name" value="Pentatricopeptide repeat-containing protein"/>
    <property type="match status" value="1"/>
</dbReference>
<dbReference type="InterPro" id="IPR046848">
    <property type="entry name" value="E_motif"/>
</dbReference>
<gene>
    <name evidence="4" type="ORF">SAY86_004595</name>
</gene>
<dbReference type="Pfam" id="PF20431">
    <property type="entry name" value="E_motif"/>
    <property type="match status" value="1"/>
</dbReference>
<feature type="repeat" description="PPR" evidence="3">
    <location>
        <begin position="663"/>
        <end position="697"/>
    </location>
</feature>
<evidence type="ECO:0008006" key="6">
    <source>
        <dbReference type="Google" id="ProtNLM"/>
    </source>
</evidence>
<evidence type="ECO:0000313" key="4">
    <source>
        <dbReference type="EMBL" id="KAK4804778.1"/>
    </source>
</evidence>
<dbReference type="GO" id="GO:0003723">
    <property type="term" value="F:RNA binding"/>
    <property type="evidence" value="ECO:0007669"/>
    <property type="project" value="InterPro"/>
</dbReference>
<protein>
    <recommendedName>
        <fullName evidence="6">Pentatricopeptide repeat-containing protein</fullName>
    </recommendedName>
</protein>
<dbReference type="InterPro" id="IPR002885">
    <property type="entry name" value="PPR_rpt"/>
</dbReference>
<sequence>MIRDSLDMLEQSFRAWSAMIRECCMGSRHWEGVSLFIQKARSSVGFRPSTLLMAAVIKSCSALSATQLGKALHGYVLKKGHFSSLSVSKAMLNMYAKFRALDDCEKLFGELGSCDTVTWNILLTVFASSMKFDTETMGLFKGMLIPEQPKPSPVTISIVLPVCARSGDLVMGKSVHSLAVKSGMDMHTLVGNSLVSFYAKCGQVTTDAFTVFAGLYEKDVVSWNAIISGFAENGLMYEAFRTFRWMLRESTEPNYTTIATIFPICASQDENAALFFGREIHAFVLRRAELSTDIFVCNALLMFYLRTGQMQVVETLFRRMQSRDSVTWNSVIAGCASNGEWSTALTLFQKFLLFDTVTPDSVTFVSILPICAVLKKISMGKQIHGYIVQRPSLAEDTTVGNALVNFYAKCDEIDAAFQAFLMIPQRDIISWNSMLDAFVNTRNHWKFLNLLAWMLGERFKPDGITILTLINFCISISRLMSVKEVHCYSIRYAHILGDGEPTIGNAMLVAYAKCGDMGSALKIFQSLSGKRNLVTCNSIIAAYVDSGSQDDAYKIFSQMHEKDVTTWNLMIRVYALNNCVNEALYLFHEFRDRGMEPDELTIMSLLAVFSQMVSAHLLRQCHGYLVRNCLEDVRIKGALLDVYSKCGSIWYAYNLFQSNPNKDLFMFTAMIGGFAMHGMGEEALEIFHDMIGSGIKPDHIIFTSVLSACSHGGLIDPGLEIFYSMEKLHGMKPKMEQYACVVDLLARGGRLSEAYSFVAKMPIKPAAHIWGTLLGACKSHHEVELGRVVGAHLFESESDDIGNYIVLSNLYAAEEKWDEVLEMRKLMKSRDFKKPAGCSWIEVERRESVFVAGDTSHPERSLIYDTLLAINQHIKEKLANYSIESAFI</sequence>
<organism evidence="4 5">
    <name type="scientific">Trapa natans</name>
    <name type="common">Water chestnut</name>
    <dbReference type="NCBI Taxonomy" id="22666"/>
    <lineage>
        <taxon>Eukaryota</taxon>
        <taxon>Viridiplantae</taxon>
        <taxon>Streptophyta</taxon>
        <taxon>Embryophyta</taxon>
        <taxon>Tracheophyta</taxon>
        <taxon>Spermatophyta</taxon>
        <taxon>Magnoliopsida</taxon>
        <taxon>eudicotyledons</taxon>
        <taxon>Gunneridae</taxon>
        <taxon>Pentapetalae</taxon>
        <taxon>rosids</taxon>
        <taxon>malvids</taxon>
        <taxon>Myrtales</taxon>
        <taxon>Lythraceae</taxon>
        <taxon>Trapa</taxon>
    </lineage>
</organism>
<dbReference type="PANTHER" id="PTHR47926">
    <property type="entry name" value="PENTATRICOPEPTIDE REPEAT-CONTAINING PROTEIN"/>
    <property type="match status" value="1"/>
</dbReference>
<comment type="similarity">
    <text evidence="2">Belongs to the PPR family. PCMP-E subfamily.</text>
</comment>
<evidence type="ECO:0000256" key="2">
    <source>
        <dbReference type="ARBA" id="ARBA00061659"/>
    </source>
</evidence>
<dbReference type="GO" id="GO:0009451">
    <property type="term" value="P:RNA modification"/>
    <property type="evidence" value="ECO:0007669"/>
    <property type="project" value="InterPro"/>
</dbReference>
<feature type="repeat" description="PPR" evidence="3">
    <location>
        <begin position="427"/>
        <end position="461"/>
    </location>
</feature>